<dbReference type="RefSeq" id="WP_131328919.1">
    <property type="nucleotide sequence ID" value="NZ_CP044016.1"/>
</dbReference>
<dbReference type="EMBL" id="CP044016">
    <property type="protein sequence ID" value="QES88032.1"/>
    <property type="molecule type" value="Genomic_DNA"/>
</dbReference>
<dbReference type="PANTHER" id="PTHR48027">
    <property type="entry name" value="HETEROGENEOUS NUCLEAR RIBONUCLEOPROTEIN 87F-RELATED"/>
    <property type="match status" value="1"/>
</dbReference>
<dbReference type="Gene3D" id="3.30.70.330">
    <property type="match status" value="1"/>
</dbReference>
<accession>A0A5P2G2I0</accession>
<feature type="compositionally biased region" description="Polar residues" evidence="2">
    <location>
        <begin position="89"/>
        <end position="99"/>
    </location>
</feature>
<dbReference type="OrthoDB" id="9798855at2"/>
<dbReference type="SMART" id="SM00360">
    <property type="entry name" value="RRM"/>
    <property type="match status" value="1"/>
</dbReference>
<dbReference type="KEGG" id="arac:E0W69_004925"/>
<dbReference type="InterPro" id="IPR052462">
    <property type="entry name" value="SLIRP/GR-RBP-like"/>
</dbReference>
<evidence type="ECO:0000256" key="1">
    <source>
        <dbReference type="ARBA" id="ARBA00022884"/>
    </source>
</evidence>
<evidence type="ECO:0000259" key="3">
    <source>
        <dbReference type="PROSITE" id="PS50102"/>
    </source>
</evidence>
<protein>
    <submittedName>
        <fullName evidence="4">RNA-binding protein</fullName>
    </submittedName>
</protein>
<feature type="region of interest" description="Disordered" evidence="2">
    <location>
        <begin position="74"/>
        <end position="105"/>
    </location>
</feature>
<dbReference type="SMART" id="SM00361">
    <property type="entry name" value="RRM_1"/>
    <property type="match status" value="1"/>
</dbReference>
<name>A0A5P2G2I0_9BACT</name>
<organism evidence="4 5">
    <name type="scientific">Rhizosphaericola mali</name>
    <dbReference type="NCBI Taxonomy" id="2545455"/>
    <lineage>
        <taxon>Bacteria</taxon>
        <taxon>Pseudomonadati</taxon>
        <taxon>Bacteroidota</taxon>
        <taxon>Chitinophagia</taxon>
        <taxon>Chitinophagales</taxon>
        <taxon>Chitinophagaceae</taxon>
        <taxon>Rhizosphaericola</taxon>
    </lineage>
</organism>
<dbReference type="Pfam" id="PF00076">
    <property type="entry name" value="RRM_1"/>
    <property type="match status" value="1"/>
</dbReference>
<keyword evidence="5" id="KW-1185">Reference proteome</keyword>
<dbReference type="AlphaFoldDB" id="A0A5P2G2I0"/>
<dbReference type="InterPro" id="IPR000504">
    <property type="entry name" value="RRM_dom"/>
</dbReference>
<evidence type="ECO:0000256" key="2">
    <source>
        <dbReference type="SAM" id="MobiDB-lite"/>
    </source>
</evidence>
<dbReference type="GO" id="GO:0003723">
    <property type="term" value="F:RNA binding"/>
    <property type="evidence" value="ECO:0007669"/>
    <property type="project" value="UniProtKB-KW"/>
</dbReference>
<evidence type="ECO:0000313" key="4">
    <source>
        <dbReference type="EMBL" id="QES88032.1"/>
    </source>
</evidence>
<dbReference type="SUPFAM" id="SSF54928">
    <property type="entry name" value="RNA-binding domain, RBD"/>
    <property type="match status" value="1"/>
</dbReference>
<dbReference type="PROSITE" id="PS50102">
    <property type="entry name" value="RRM"/>
    <property type="match status" value="1"/>
</dbReference>
<evidence type="ECO:0000313" key="5">
    <source>
        <dbReference type="Proteomes" id="UP000292424"/>
    </source>
</evidence>
<dbReference type="Proteomes" id="UP000292424">
    <property type="component" value="Chromosome"/>
</dbReference>
<dbReference type="InterPro" id="IPR012677">
    <property type="entry name" value="Nucleotide-bd_a/b_plait_sf"/>
</dbReference>
<reference evidence="4 5" key="1">
    <citation type="submission" date="2019-09" db="EMBL/GenBank/DDBJ databases">
        <title>Complete genome sequence of Arachidicoccus sp. B3-10 isolated from apple orchard soil.</title>
        <authorList>
            <person name="Kim H.S."/>
            <person name="Han K.-I."/>
            <person name="Suh M.K."/>
            <person name="Lee K.C."/>
            <person name="Eom M.K."/>
            <person name="Kim J.-S."/>
            <person name="Kang S.W."/>
            <person name="Sin Y."/>
            <person name="Lee J.-S."/>
        </authorList>
    </citation>
    <scope>NUCLEOTIDE SEQUENCE [LARGE SCALE GENOMIC DNA]</scope>
    <source>
        <strain evidence="4 5">B3-10</strain>
    </source>
</reference>
<feature type="domain" description="RRM" evidence="3">
    <location>
        <begin position="1"/>
        <end position="79"/>
    </location>
</feature>
<dbReference type="InterPro" id="IPR035979">
    <property type="entry name" value="RBD_domain_sf"/>
</dbReference>
<keyword evidence="1" id="KW-0694">RNA-binding</keyword>
<sequence>MNIYVSNLGFDVNSEDLSTAFKAFGEVTSANVIMDKFTQKSRGFAFVEMPNKEEAEKAIKELNGATFEDRVMNVSEAKEREPREGGFNRTPSPFNNDNKSYPKKR</sequence>
<gene>
    <name evidence="4" type="ORF">E0W69_004925</name>
</gene>
<dbReference type="InterPro" id="IPR003954">
    <property type="entry name" value="RRM_euk-type"/>
</dbReference>
<proteinExistence type="predicted"/>
<feature type="compositionally biased region" description="Basic and acidic residues" evidence="2">
    <location>
        <begin position="74"/>
        <end position="86"/>
    </location>
</feature>